<dbReference type="Gene3D" id="1.10.10.60">
    <property type="entry name" value="Homeodomain-like"/>
    <property type="match status" value="1"/>
</dbReference>
<sequence length="86" mass="9583">MAPKKSSEENKSKRESVRTTVELKEELIAKHESGTRVSDLAATFEMPKSTVCTILKNKEAIKAADVAKDVTTLTSKRSKFIEEVEK</sequence>
<organism evidence="1 2">
    <name type="scientific">Chiloscyllium punctatum</name>
    <name type="common">Brownbanded bambooshark</name>
    <name type="synonym">Hemiscyllium punctatum</name>
    <dbReference type="NCBI Taxonomy" id="137246"/>
    <lineage>
        <taxon>Eukaryota</taxon>
        <taxon>Metazoa</taxon>
        <taxon>Chordata</taxon>
        <taxon>Craniata</taxon>
        <taxon>Vertebrata</taxon>
        <taxon>Chondrichthyes</taxon>
        <taxon>Elasmobranchii</taxon>
        <taxon>Galeomorphii</taxon>
        <taxon>Galeoidea</taxon>
        <taxon>Orectolobiformes</taxon>
        <taxon>Hemiscylliidae</taxon>
        <taxon>Chiloscyllium</taxon>
    </lineage>
</organism>
<evidence type="ECO:0000313" key="2">
    <source>
        <dbReference type="Proteomes" id="UP000287033"/>
    </source>
</evidence>
<comment type="caution">
    <text evidence="1">The sequence shown here is derived from an EMBL/GenBank/DDBJ whole genome shotgun (WGS) entry which is preliminary data.</text>
</comment>
<keyword evidence="2" id="KW-1185">Reference proteome</keyword>
<dbReference type="InterPro" id="IPR009057">
    <property type="entry name" value="Homeodomain-like_sf"/>
</dbReference>
<dbReference type="OrthoDB" id="125347at2759"/>
<name>A0A401STB2_CHIPU</name>
<accession>A0A401STB2</accession>
<proteinExistence type="predicted"/>
<dbReference type="SUPFAM" id="SSF46689">
    <property type="entry name" value="Homeodomain-like"/>
    <property type="match status" value="1"/>
</dbReference>
<dbReference type="EMBL" id="BEZZ01000534">
    <property type="protein sequence ID" value="GCC33618.1"/>
    <property type="molecule type" value="Genomic_DNA"/>
</dbReference>
<dbReference type="AlphaFoldDB" id="A0A401STB2"/>
<dbReference type="Proteomes" id="UP000287033">
    <property type="component" value="Unassembled WGS sequence"/>
</dbReference>
<evidence type="ECO:0000313" key="1">
    <source>
        <dbReference type="EMBL" id="GCC33618.1"/>
    </source>
</evidence>
<protein>
    <submittedName>
        <fullName evidence="1">Uncharacterized protein</fullName>
    </submittedName>
</protein>
<reference evidence="1 2" key="1">
    <citation type="journal article" date="2018" name="Nat. Ecol. Evol.">
        <title>Shark genomes provide insights into elasmobranch evolution and the origin of vertebrates.</title>
        <authorList>
            <person name="Hara Y"/>
            <person name="Yamaguchi K"/>
            <person name="Onimaru K"/>
            <person name="Kadota M"/>
            <person name="Koyanagi M"/>
            <person name="Keeley SD"/>
            <person name="Tatsumi K"/>
            <person name="Tanaka K"/>
            <person name="Motone F"/>
            <person name="Kageyama Y"/>
            <person name="Nozu R"/>
            <person name="Adachi N"/>
            <person name="Nishimura O"/>
            <person name="Nakagawa R"/>
            <person name="Tanegashima C"/>
            <person name="Kiyatake I"/>
            <person name="Matsumoto R"/>
            <person name="Murakumo K"/>
            <person name="Nishida K"/>
            <person name="Terakita A"/>
            <person name="Kuratani S"/>
            <person name="Sato K"/>
            <person name="Hyodo S Kuraku.S."/>
        </authorList>
    </citation>
    <scope>NUCLEOTIDE SEQUENCE [LARGE SCALE GENOMIC DNA]</scope>
</reference>
<gene>
    <name evidence="1" type="ORF">chiPu_0012088</name>
</gene>